<dbReference type="InterPro" id="IPR054495">
    <property type="entry name" value="DUF488-N3a"/>
</dbReference>
<name>A0A1F5AZ75_9BACT</name>
<protein>
    <recommendedName>
        <fullName evidence="1">DUF488 domain-containing protein</fullName>
    </recommendedName>
</protein>
<organism evidence="2 3">
    <name type="scientific">Candidatus Azambacteria bacterium RBG_16_47_10</name>
    <dbReference type="NCBI Taxonomy" id="1797292"/>
    <lineage>
        <taxon>Bacteria</taxon>
        <taxon>Candidatus Azamiibacteriota</taxon>
    </lineage>
</organism>
<comment type="caution">
    <text evidence="2">The sequence shown here is derived from an EMBL/GenBank/DDBJ whole genome shotgun (WGS) entry which is preliminary data.</text>
</comment>
<reference evidence="2 3" key="1">
    <citation type="journal article" date="2016" name="Nat. Commun.">
        <title>Thousands of microbial genomes shed light on interconnected biogeochemical processes in an aquifer system.</title>
        <authorList>
            <person name="Anantharaman K."/>
            <person name="Brown C.T."/>
            <person name="Hug L.A."/>
            <person name="Sharon I."/>
            <person name="Castelle C.J."/>
            <person name="Probst A.J."/>
            <person name="Thomas B.C."/>
            <person name="Singh A."/>
            <person name="Wilkins M.J."/>
            <person name="Karaoz U."/>
            <person name="Brodie E.L."/>
            <person name="Williams K.H."/>
            <person name="Hubbard S.S."/>
            <person name="Banfield J.F."/>
        </authorList>
    </citation>
    <scope>NUCLEOTIDE SEQUENCE [LARGE SCALE GENOMIC DNA]</scope>
</reference>
<evidence type="ECO:0000313" key="3">
    <source>
        <dbReference type="Proteomes" id="UP000176639"/>
    </source>
</evidence>
<evidence type="ECO:0000259" key="1">
    <source>
        <dbReference type="Pfam" id="PF22751"/>
    </source>
</evidence>
<sequence>MLITRCIKAPKRKNDGMRISVMSRHTLEDGITPDPNITSDMFDAWWKNLAPPPKLIGAYCRKEISWDEFADQFREHLILPHQELFLRRLIKRAYVSDVTILCIEDAPERCHRRLIAEICLDIDPSLEVCIE</sequence>
<dbReference type="AlphaFoldDB" id="A0A1F5AZ75"/>
<dbReference type="EMBL" id="MEYI01000032">
    <property type="protein sequence ID" value="OGD23676.1"/>
    <property type="molecule type" value="Genomic_DNA"/>
</dbReference>
<dbReference type="Pfam" id="PF22751">
    <property type="entry name" value="DUF488-N3a"/>
    <property type="match status" value="1"/>
</dbReference>
<proteinExistence type="predicted"/>
<feature type="domain" description="DUF488" evidence="1">
    <location>
        <begin position="4"/>
        <end position="118"/>
    </location>
</feature>
<gene>
    <name evidence="2" type="ORF">A2Z10_03725</name>
</gene>
<evidence type="ECO:0000313" key="2">
    <source>
        <dbReference type="EMBL" id="OGD23676.1"/>
    </source>
</evidence>
<dbReference type="Proteomes" id="UP000176639">
    <property type="component" value="Unassembled WGS sequence"/>
</dbReference>
<accession>A0A1F5AZ75</accession>